<dbReference type="InterPro" id="IPR017907">
    <property type="entry name" value="Znf_RING_CS"/>
</dbReference>
<dbReference type="PANTHER" id="PTHR11685">
    <property type="entry name" value="RBR FAMILY RING FINGER AND IBR DOMAIN-CONTAINING"/>
    <property type="match status" value="1"/>
</dbReference>
<name>A0AAW0F8G7_9APHY</name>
<dbReference type="AlphaFoldDB" id="A0AAW0F8G7"/>
<evidence type="ECO:0000256" key="6">
    <source>
        <dbReference type="ARBA" id="ARBA00022737"/>
    </source>
</evidence>
<evidence type="ECO:0000313" key="15">
    <source>
        <dbReference type="Proteomes" id="UP001385951"/>
    </source>
</evidence>
<keyword evidence="5" id="KW-0479">Metal-binding</keyword>
<dbReference type="InterPro" id="IPR054694">
    <property type="entry name" value="Parkin-like_IBR"/>
</dbReference>
<evidence type="ECO:0000259" key="12">
    <source>
        <dbReference type="PROSITE" id="PS50089"/>
    </source>
</evidence>
<evidence type="ECO:0000256" key="7">
    <source>
        <dbReference type="ARBA" id="ARBA00022771"/>
    </source>
</evidence>
<gene>
    <name evidence="14" type="ORF">QCA50_020154</name>
</gene>
<feature type="compositionally biased region" description="Low complexity" evidence="11">
    <location>
        <begin position="282"/>
        <end position="294"/>
    </location>
</feature>
<dbReference type="GO" id="GO:0008270">
    <property type="term" value="F:zinc ion binding"/>
    <property type="evidence" value="ECO:0007669"/>
    <property type="project" value="UniProtKB-KW"/>
</dbReference>
<keyword evidence="8" id="KW-0833">Ubl conjugation pathway</keyword>
<feature type="region of interest" description="Disordered" evidence="11">
    <location>
        <begin position="355"/>
        <end position="390"/>
    </location>
</feature>
<dbReference type="EMBL" id="JASBNA010000101">
    <property type="protein sequence ID" value="KAK7676898.1"/>
    <property type="molecule type" value="Genomic_DNA"/>
</dbReference>
<feature type="compositionally biased region" description="Polar residues" evidence="11">
    <location>
        <begin position="305"/>
        <end position="328"/>
    </location>
</feature>
<organism evidence="14 15">
    <name type="scientific">Cerrena zonata</name>
    <dbReference type="NCBI Taxonomy" id="2478898"/>
    <lineage>
        <taxon>Eukaryota</taxon>
        <taxon>Fungi</taxon>
        <taxon>Dikarya</taxon>
        <taxon>Basidiomycota</taxon>
        <taxon>Agaricomycotina</taxon>
        <taxon>Agaricomycetes</taxon>
        <taxon>Polyporales</taxon>
        <taxon>Cerrenaceae</taxon>
        <taxon>Cerrena</taxon>
    </lineage>
</organism>
<protein>
    <recommendedName>
        <fullName evidence="3">RBR-type E3 ubiquitin transferase</fullName>
        <ecNumber evidence="3">2.3.2.31</ecNumber>
    </recommendedName>
</protein>
<feature type="domain" description="RING-type" evidence="12">
    <location>
        <begin position="463"/>
        <end position="511"/>
    </location>
</feature>
<dbReference type="InterPro" id="IPR013083">
    <property type="entry name" value="Znf_RING/FYVE/PHD"/>
</dbReference>
<dbReference type="InterPro" id="IPR001841">
    <property type="entry name" value="Znf_RING"/>
</dbReference>
<keyword evidence="7 10" id="KW-0863">Zinc-finger</keyword>
<evidence type="ECO:0000259" key="13">
    <source>
        <dbReference type="PROSITE" id="PS51873"/>
    </source>
</evidence>
<evidence type="ECO:0000256" key="1">
    <source>
        <dbReference type="ARBA" id="ARBA00001798"/>
    </source>
</evidence>
<dbReference type="PROSITE" id="PS51873">
    <property type="entry name" value="TRIAD"/>
    <property type="match status" value="1"/>
</dbReference>
<dbReference type="CDD" id="cd22584">
    <property type="entry name" value="Rcat_RBR_unk"/>
    <property type="match status" value="1"/>
</dbReference>
<dbReference type="EC" id="2.3.2.31" evidence="3"/>
<dbReference type="SUPFAM" id="SSF57850">
    <property type="entry name" value="RING/U-box"/>
    <property type="match status" value="2"/>
</dbReference>
<keyword evidence="15" id="KW-1185">Reference proteome</keyword>
<evidence type="ECO:0000256" key="11">
    <source>
        <dbReference type="SAM" id="MobiDB-lite"/>
    </source>
</evidence>
<evidence type="ECO:0000256" key="3">
    <source>
        <dbReference type="ARBA" id="ARBA00012251"/>
    </source>
</evidence>
<evidence type="ECO:0000256" key="2">
    <source>
        <dbReference type="ARBA" id="ARBA00004906"/>
    </source>
</evidence>
<dbReference type="Gene3D" id="1.20.120.1750">
    <property type="match status" value="1"/>
</dbReference>
<feature type="region of interest" description="Disordered" evidence="11">
    <location>
        <begin position="282"/>
        <end position="334"/>
    </location>
</feature>
<feature type="compositionally biased region" description="Polar residues" evidence="11">
    <location>
        <begin position="360"/>
        <end position="371"/>
    </location>
</feature>
<dbReference type="GO" id="GO:0061630">
    <property type="term" value="F:ubiquitin protein ligase activity"/>
    <property type="evidence" value="ECO:0007669"/>
    <property type="project" value="UniProtKB-EC"/>
</dbReference>
<sequence length="698" mass="78138">MAEAPLPVVSAALNCARFILTKERDGVKGAELIRMMMRKDTLESILSICQAWTSNAHLDVDDILNAPLFNRCLDLLWSDFETPGKKEFQGLLQRLHMRVNGSAAIIITRPPEIICILKIAVEDQNVFVTFDSHPRHEHPEGAAFTFHSSLEEASVYLSNLLRYDPGLLADRNMQWQTQLLANYSGHVLRLKNSLTDQADLMKAVIDSSLEVLALKAEVAELKRQNGTLHSDNRHLEDRAAALEIRSTDLLDSLRLARTPQFPFQPRPSSSFTPAVNRSNAFAATNASSSSSRPLSRADSRRNRRGSQSTARSTKHQSSPAIVSRTQSKGKLVTKSEELRDGDVLFGTRLSFRIEDEQPDVRNNATPEQTLPRQEDFPPLVSTKRDKGKGKARWVETEKTFSDTDEAYATYLQIQLIPEDKGNGNDDPSAVLAAQKQAEFEEEDRRLRAQLQALQEATPSVFTCGICLEEKSEEMVARIDLCQHAFCRDCIRSYLQTKLAEHRFPILCPSCTAERTTHKPGMLDVSLVQLIGLTEKESALYVELEMASFSVLLHCRKCKQAAFVDKGEYDEEKIIVCPVPGCRHVWCKACSATIDVSGPNHSCDGSSELNHLMKRQGWKYCPGCRTPAEKISGCNHITCVSPGCNTHFCYVCGELIVQSALRQEIEQGLSDHYSRCQLIDNIPPDTAPRRPRIHGPRVR</sequence>
<feature type="domain" description="RING-type" evidence="13">
    <location>
        <begin position="459"/>
        <end position="679"/>
    </location>
</feature>
<dbReference type="SMART" id="SM00184">
    <property type="entry name" value="RING"/>
    <property type="match status" value="2"/>
</dbReference>
<dbReference type="PROSITE" id="PS50089">
    <property type="entry name" value="ZF_RING_2"/>
    <property type="match status" value="1"/>
</dbReference>
<comment type="caution">
    <text evidence="14">The sequence shown here is derived from an EMBL/GenBank/DDBJ whole genome shotgun (WGS) entry which is preliminary data.</text>
</comment>
<comment type="catalytic activity">
    <reaction evidence="1">
        <text>[E2 ubiquitin-conjugating enzyme]-S-ubiquitinyl-L-cysteine + [acceptor protein]-L-lysine = [E2 ubiquitin-conjugating enzyme]-L-cysteine + [acceptor protein]-N(6)-ubiquitinyl-L-lysine.</text>
        <dbReference type="EC" id="2.3.2.31"/>
    </reaction>
</comment>
<dbReference type="Gene3D" id="3.30.40.10">
    <property type="entry name" value="Zinc/RING finger domain, C3HC4 (zinc finger)"/>
    <property type="match status" value="1"/>
</dbReference>
<proteinExistence type="predicted"/>
<accession>A0AAW0F8G7</accession>
<dbReference type="Proteomes" id="UP001385951">
    <property type="component" value="Unassembled WGS sequence"/>
</dbReference>
<evidence type="ECO:0000313" key="14">
    <source>
        <dbReference type="EMBL" id="KAK7676898.1"/>
    </source>
</evidence>
<reference evidence="14 15" key="1">
    <citation type="submission" date="2022-09" db="EMBL/GenBank/DDBJ databases">
        <authorList>
            <person name="Palmer J.M."/>
        </authorList>
    </citation>
    <scope>NUCLEOTIDE SEQUENCE [LARGE SCALE GENOMIC DNA]</scope>
    <source>
        <strain evidence="14 15">DSM 7382</strain>
    </source>
</reference>
<keyword evidence="9" id="KW-0862">Zinc</keyword>
<keyword evidence="6" id="KW-0677">Repeat</keyword>
<dbReference type="Pfam" id="PF22605">
    <property type="entry name" value="IBR_2"/>
    <property type="match status" value="1"/>
</dbReference>
<evidence type="ECO:0000256" key="5">
    <source>
        <dbReference type="ARBA" id="ARBA00022723"/>
    </source>
</evidence>
<dbReference type="PROSITE" id="PS00518">
    <property type="entry name" value="ZF_RING_1"/>
    <property type="match status" value="1"/>
</dbReference>
<evidence type="ECO:0000256" key="8">
    <source>
        <dbReference type="ARBA" id="ARBA00022786"/>
    </source>
</evidence>
<dbReference type="InterPro" id="IPR031127">
    <property type="entry name" value="E3_UB_ligase_RBR"/>
</dbReference>
<dbReference type="InterPro" id="IPR044066">
    <property type="entry name" value="TRIAD_supradom"/>
</dbReference>
<keyword evidence="4" id="KW-0808">Transferase</keyword>
<dbReference type="GO" id="GO:0016567">
    <property type="term" value="P:protein ubiquitination"/>
    <property type="evidence" value="ECO:0007669"/>
    <property type="project" value="InterPro"/>
</dbReference>
<dbReference type="InterPro" id="IPR018957">
    <property type="entry name" value="Znf_C3HC4_RING-type"/>
</dbReference>
<dbReference type="Pfam" id="PF00097">
    <property type="entry name" value="zf-C3HC4"/>
    <property type="match status" value="1"/>
</dbReference>
<evidence type="ECO:0000256" key="9">
    <source>
        <dbReference type="ARBA" id="ARBA00022833"/>
    </source>
</evidence>
<comment type="pathway">
    <text evidence="2">Protein modification; protein ubiquitination.</text>
</comment>
<evidence type="ECO:0000256" key="10">
    <source>
        <dbReference type="PROSITE-ProRule" id="PRU00175"/>
    </source>
</evidence>
<evidence type="ECO:0000256" key="4">
    <source>
        <dbReference type="ARBA" id="ARBA00022679"/>
    </source>
</evidence>